<accession>A0A1F7IN83</accession>
<reference evidence="3 4" key="1">
    <citation type="journal article" date="2016" name="Nat. Commun.">
        <title>Thousands of microbial genomes shed light on interconnected biogeochemical processes in an aquifer system.</title>
        <authorList>
            <person name="Anantharaman K."/>
            <person name="Brown C.T."/>
            <person name="Hug L.A."/>
            <person name="Sharon I."/>
            <person name="Castelle C.J."/>
            <person name="Probst A.J."/>
            <person name="Thomas B.C."/>
            <person name="Singh A."/>
            <person name="Wilkins M.J."/>
            <person name="Karaoz U."/>
            <person name="Brodie E.L."/>
            <person name="Williams K.H."/>
            <person name="Hubbard S.S."/>
            <person name="Banfield J.F."/>
        </authorList>
    </citation>
    <scope>NUCLEOTIDE SEQUENCE [LARGE SCALE GENOMIC DNA]</scope>
</reference>
<dbReference type="Gene3D" id="1.25.40.10">
    <property type="entry name" value="Tetratricopeptide repeat domain"/>
    <property type="match status" value="1"/>
</dbReference>
<feature type="region of interest" description="Disordered" evidence="2">
    <location>
        <begin position="222"/>
        <end position="282"/>
    </location>
</feature>
<dbReference type="AlphaFoldDB" id="A0A1F7IN83"/>
<protein>
    <submittedName>
        <fullName evidence="3">Uncharacterized protein</fullName>
    </submittedName>
</protein>
<dbReference type="Pfam" id="PF13181">
    <property type="entry name" value="TPR_8"/>
    <property type="match status" value="1"/>
</dbReference>
<evidence type="ECO:0000256" key="2">
    <source>
        <dbReference type="SAM" id="MobiDB-lite"/>
    </source>
</evidence>
<dbReference type="PROSITE" id="PS50293">
    <property type="entry name" value="TPR_REGION"/>
    <property type="match status" value="1"/>
</dbReference>
<keyword evidence="1" id="KW-0802">TPR repeat</keyword>
<dbReference type="Proteomes" id="UP000179072">
    <property type="component" value="Unassembled WGS sequence"/>
</dbReference>
<dbReference type="STRING" id="1802060.A2957_03050"/>
<organism evidence="3 4">
    <name type="scientific">Candidatus Roizmanbacteria bacterium RIFCSPLOWO2_01_FULL_38_11</name>
    <dbReference type="NCBI Taxonomy" id="1802060"/>
    <lineage>
        <taxon>Bacteria</taxon>
        <taxon>Candidatus Roizmaniibacteriota</taxon>
    </lineage>
</organism>
<dbReference type="InterPro" id="IPR011990">
    <property type="entry name" value="TPR-like_helical_dom_sf"/>
</dbReference>
<feature type="repeat" description="TPR" evidence="1">
    <location>
        <begin position="39"/>
        <end position="72"/>
    </location>
</feature>
<sequence length="282" mass="32185">MELEIEQLHKKAVDAALDFNWDTAIRINLQIIKLDNNYIDAYLSLGYAYLETGRLTHAKKYYREALKIDPANMIAHNNIDKISILSKKGSKISPSKNGVELDPDIFMNIRGKTKVISLLNLGQPEILVKLKIGEKVDLKVKKRRIEVRTKEGDYIGALPDDISKRLIFFLDGKSEYTTYIKAATKNSVDVFIKEERKGKKVSDYLSFPDNIQDDLKKLIGKDEDTHEETVSDDSQSDDSDEGTGEEDVFNELDHLESEPEDSDESFLSQIEPENDDDDEYDE</sequence>
<dbReference type="PROSITE" id="PS50005">
    <property type="entry name" value="TPR"/>
    <property type="match status" value="1"/>
</dbReference>
<dbReference type="SMART" id="SM00028">
    <property type="entry name" value="TPR"/>
    <property type="match status" value="1"/>
</dbReference>
<feature type="compositionally biased region" description="Acidic residues" evidence="2">
    <location>
        <begin position="272"/>
        <end position="282"/>
    </location>
</feature>
<dbReference type="EMBL" id="MGAK01000011">
    <property type="protein sequence ID" value="OGK44846.1"/>
    <property type="molecule type" value="Genomic_DNA"/>
</dbReference>
<evidence type="ECO:0000313" key="4">
    <source>
        <dbReference type="Proteomes" id="UP000179072"/>
    </source>
</evidence>
<evidence type="ECO:0000313" key="3">
    <source>
        <dbReference type="EMBL" id="OGK44846.1"/>
    </source>
</evidence>
<comment type="caution">
    <text evidence="3">The sequence shown here is derived from an EMBL/GenBank/DDBJ whole genome shotgun (WGS) entry which is preliminary data.</text>
</comment>
<name>A0A1F7IN83_9BACT</name>
<dbReference type="InterPro" id="IPR019734">
    <property type="entry name" value="TPR_rpt"/>
</dbReference>
<evidence type="ECO:0000256" key="1">
    <source>
        <dbReference type="PROSITE-ProRule" id="PRU00339"/>
    </source>
</evidence>
<gene>
    <name evidence="3" type="ORF">A2957_03050</name>
</gene>
<proteinExistence type="predicted"/>
<dbReference type="SUPFAM" id="SSF48452">
    <property type="entry name" value="TPR-like"/>
    <property type="match status" value="1"/>
</dbReference>
<feature type="compositionally biased region" description="Acidic residues" evidence="2">
    <location>
        <begin position="230"/>
        <end position="250"/>
    </location>
</feature>